<evidence type="ECO:0000259" key="1">
    <source>
        <dbReference type="PROSITE" id="PS50011"/>
    </source>
</evidence>
<dbReference type="InterPro" id="IPR001245">
    <property type="entry name" value="Ser-Thr/Tyr_kinase_cat_dom"/>
</dbReference>
<dbReference type="InterPro" id="IPR011009">
    <property type="entry name" value="Kinase-like_dom_sf"/>
</dbReference>
<sequence>MLASSQLVAIPITDPNPTYTYFMLCKKKGEEHYKYKTAKDHNKLELIPFDVLLVIRLSKRWDLGVFKDARLKESKEKVALFFPKENISTNSEEILKLNRLSHENIIKFYGITYDRENQTEMIVLQLPAENLCEYLTKNSKQIEQTDKLNIANDVTSGLEFLHKNNIVHGDLHSRNIFIDNNKRALITNPKIFTVINGHSSMDLLRNKNKICYIDTRLLKNSHKQPDKKSDIYSLAVVMWRIFSDKEPFSNYENNLISLIHEILLQNIREEPTEDTPEKYIAIYTKCWSSDLKNRLTTSDILSELSKGSWQAGEASFFLASQIWARLLPCQLANHPKWVASREVAVRRQPSY</sequence>
<dbReference type="GO" id="GO:0004672">
    <property type="term" value="F:protein kinase activity"/>
    <property type="evidence" value="ECO:0007669"/>
    <property type="project" value="InterPro"/>
</dbReference>
<gene>
    <name evidence="2" type="ORF">CPELLU_LOCUS4500</name>
</gene>
<dbReference type="OrthoDB" id="10261027at2759"/>
<dbReference type="Gene3D" id="1.10.510.10">
    <property type="entry name" value="Transferase(Phosphotransferase) domain 1"/>
    <property type="match status" value="1"/>
</dbReference>
<proteinExistence type="predicted"/>
<feature type="domain" description="Protein kinase" evidence="1">
    <location>
        <begin position="55"/>
        <end position="317"/>
    </location>
</feature>
<keyword evidence="3" id="KW-1185">Reference proteome</keyword>
<dbReference type="PROSITE" id="PS50011">
    <property type="entry name" value="PROTEIN_KINASE_DOM"/>
    <property type="match status" value="1"/>
</dbReference>
<dbReference type="InterPro" id="IPR000719">
    <property type="entry name" value="Prot_kinase_dom"/>
</dbReference>
<dbReference type="GO" id="GO:0007165">
    <property type="term" value="P:signal transduction"/>
    <property type="evidence" value="ECO:0007669"/>
    <property type="project" value="TreeGrafter"/>
</dbReference>
<comment type="caution">
    <text evidence="2">The sequence shown here is derived from an EMBL/GenBank/DDBJ whole genome shotgun (WGS) entry which is preliminary data.</text>
</comment>
<dbReference type="SUPFAM" id="SSF56112">
    <property type="entry name" value="Protein kinase-like (PK-like)"/>
    <property type="match status" value="1"/>
</dbReference>
<dbReference type="AlphaFoldDB" id="A0A9N9AZ87"/>
<evidence type="ECO:0000313" key="2">
    <source>
        <dbReference type="EMBL" id="CAG8545506.1"/>
    </source>
</evidence>
<dbReference type="PANTHER" id="PTHR23257">
    <property type="entry name" value="SERINE-THREONINE PROTEIN KINASE"/>
    <property type="match status" value="1"/>
</dbReference>
<protein>
    <submittedName>
        <fullName evidence="2">6177_t:CDS:1</fullName>
    </submittedName>
</protein>
<dbReference type="GO" id="GO:0005737">
    <property type="term" value="C:cytoplasm"/>
    <property type="evidence" value="ECO:0007669"/>
    <property type="project" value="TreeGrafter"/>
</dbReference>
<reference evidence="2" key="1">
    <citation type="submission" date="2021-06" db="EMBL/GenBank/DDBJ databases">
        <authorList>
            <person name="Kallberg Y."/>
            <person name="Tangrot J."/>
            <person name="Rosling A."/>
        </authorList>
    </citation>
    <scope>NUCLEOTIDE SEQUENCE</scope>
    <source>
        <strain evidence="2">FL966</strain>
    </source>
</reference>
<dbReference type="GO" id="GO:0005524">
    <property type="term" value="F:ATP binding"/>
    <property type="evidence" value="ECO:0007669"/>
    <property type="project" value="InterPro"/>
</dbReference>
<dbReference type="EMBL" id="CAJVQA010002382">
    <property type="protein sequence ID" value="CAG8545506.1"/>
    <property type="molecule type" value="Genomic_DNA"/>
</dbReference>
<dbReference type="Proteomes" id="UP000789759">
    <property type="component" value="Unassembled WGS sequence"/>
</dbReference>
<evidence type="ECO:0000313" key="3">
    <source>
        <dbReference type="Proteomes" id="UP000789759"/>
    </source>
</evidence>
<name>A0A9N9AZ87_9GLOM</name>
<organism evidence="2 3">
    <name type="scientific">Cetraspora pellucida</name>
    <dbReference type="NCBI Taxonomy" id="1433469"/>
    <lineage>
        <taxon>Eukaryota</taxon>
        <taxon>Fungi</taxon>
        <taxon>Fungi incertae sedis</taxon>
        <taxon>Mucoromycota</taxon>
        <taxon>Glomeromycotina</taxon>
        <taxon>Glomeromycetes</taxon>
        <taxon>Diversisporales</taxon>
        <taxon>Gigasporaceae</taxon>
        <taxon>Cetraspora</taxon>
    </lineage>
</organism>
<dbReference type="InterPro" id="IPR050167">
    <property type="entry name" value="Ser_Thr_protein_kinase"/>
</dbReference>
<accession>A0A9N9AZ87</accession>
<dbReference type="Pfam" id="PF07714">
    <property type="entry name" value="PK_Tyr_Ser-Thr"/>
    <property type="match status" value="1"/>
</dbReference>